<keyword evidence="2" id="KW-1185">Reference proteome</keyword>
<protein>
    <submittedName>
        <fullName evidence="1">Uncharacterized protein</fullName>
    </submittedName>
</protein>
<reference evidence="2" key="1">
    <citation type="submission" date="2024-07" db="EMBL/GenBank/DDBJ databases">
        <title>Two chromosome-level genome assemblies of Korean endemic species Abeliophyllum distichum and Forsythia ovata (Oleaceae).</title>
        <authorList>
            <person name="Jang H."/>
        </authorList>
    </citation>
    <scope>NUCLEOTIDE SEQUENCE [LARGE SCALE GENOMIC DNA]</scope>
</reference>
<comment type="caution">
    <text evidence="1">The sequence shown here is derived from an EMBL/GenBank/DDBJ whole genome shotgun (WGS) entry which is preliminary data.</text>
</comment>
<name>A0ABD1VJS3_9LAMI</name>
<organism evidence="1 2">
    <name type="scientific">Forsythia ovata</name>
    <dbReference type="NCBI Taxonomy" id="205694"/>
    <lineage>
        <taxon>Eukaryota</taxon>
        <taxon>Viridiplantae</taxon>
        <taxon>Streptophyta</taxon>
        <taxon>Embryophyta</taxon>
        <taxon>Tracheophyta</taxon>
        <taxon>Spermatophyta</taxon>
        <taxon>Magnoliopsida</taxon>
        <taxon>eudicotyledons</taxon>
        <taxon>Gunneridae</taxon>
        <taxon>Pentapetalae</taxon>
        <taxon>asterids</taxon>
        <taxon>lamiids</taxon>
        <taxon>Lamiales</taxon>
        <taxon>Oleaceae</taxon>
        <taxon>Forsythieae</taxon>
        <taxon>Forsythia</taxon>
    </lineage>
</organism>
<proteinExistence type="predicted"/>
<gene>
    <name evidence="1" type="ORF">Fot_18289</name>
</gene>
<accession>A0ABD1VJS3</accession>
<evidence type="ECO:0000313" key="1">
    <source>
        <dbReference type="EMBL" id="KAL2536898.1"/>
    </source>
</evidence>
<dbReference type="Proteomes" id="UP001604277">
    <property type="component" value="Unassembled WGS sequence"/>
</dbReference>
<dbReference type="PANTHER" id="PTHR35123">
    <property type="entry name" value="OS07G0633900 PROTEIN-RELATED"/>
    <property type="match status" value="1"/>
</dbReference>
<sequence>MDFQELFAGRRAARYERLTSADDKAAKPKRHWIMKKIKGRVKGLRLSKSKKLNWKAFSVIVIPRRIGRIYFDIVERIKFDEVCPEIIFSCQWGLPVLSHSSLHCPNNSRSFT</sequence>
<dbReference type="AlphaFoldDB" id="A0ABD1VJS3"/>
<dbReference type="PANTHER" id="PTHR35123:SF3">
    <property type="entry name" value="TRANSMEMBRANE PROTEIN"/>
    <property type="match status" value="1"/>
</dbReference>
<dbReference type="EMBL" id="JBFOLJ010000005">
    <property type="protein sequence ID" value="KAL2536898.1"/>
    <property type="molecule type" value="Genomic_DNA"/>
</dbReference>
<evidence type="ECO:0000313" key="2">
    <source>
        <dbReference type="Proteomes" id="UP001604277"/>
    </source>
</evidence>